<protein>
    <recommendedName>
        <fullName evidence="1">Piwi domain-containing protein</fullName>
    </recommendedName>
</protein>
<dbReference type="EMBL" id="JH159167">
    <property type="protein sequence ID" value="EGZ05296.1"/>
    <property type="molecule type" value="Genomic_DNA"/>
</dbReference>
<dbReference type="RefSeq" id="XP_009539217.1">
    <property type="nucleotide sequence ID" value="XM_009540922.1"/>
</dbReference>
<dbReference type="Pfam" id="PF02171">
    <property type="entry name" value="Piwi"/>
    <property type="match status" value="1"/>
</dbReference>
<reference evidence="2 3" key="1">
    <citation type="journal article" date="2006" name="Science">
        <title>Phytophthora genome sequences uncover evolutionary origins and mechanisms of pathogenesis.</title>
        <authorList>
            <person name="Tyler B.M."/>
            <person name="Tripathy S."/>
            <person name="Zhang X."/>
            <person name="Dehal P."/>
            <person name="Jiang R.H."/>
            <person name="Aerts A."/>
            <person name="Arredondo F.D."/>
            <person name="Baxter L."/>
            <person name="Bensasson D."/>
            <person name="Beynon J.L."/>
            <person name="Chapman J."/>
            <person name="Damasceno C.M."/>
            <person name="Dorrance A.E."/>
            <person name="Dou D."/>
            <person name="Dickerman A.W."/>
            <person name="Dubchak I.L."/>
            <person name="Garbelotto M."/>
            <person name="Gijzen M."/>
            <person name="Gordon S.G."/>
            <person name="Govers F."/>
            <person name="Grunwald N.J."/>
            <person name="Huang W."/>
            <person name="Ivors K.L."/>
            <person name="Jones R.W."/>
            <person name="Kamoun S."/>
            <person name="Krampis K."/>
            <person name="Lamour K.H."/>
            <person name="Lee M.K."/>
            <person name="McDonald W.H."/>
            <person name="Medina M."/>
            <person name="Meijer H.J."/>
            <person name="Nordberg E.K."/>
            <person name="Maclean D.J."/>
            <person name="Ospina-Giraldo M.D."/>
            <person name="Morris P.F."/>
            <person name="Phuntumart V."/>
            <person name="Putnam N.H."/>
            <person name="Rash S."/>
            <person name="Rose J.K."/>
            <person name="Sakihama Y."/>
            <person name="Salamov A.A."/>
            <person name="Savidor A."/>
            <person name="Scheuring C.F."/>
            <person name="Smith B.M."/>
            <person name="Sobral B.W."/>
            <person name="Terry A."/>
            <person name="Torto-Alalibo T.A."/>
            <person name="Win J."/>
            <person name="Xu Z."/>
            <person name="Zhang H."/>
            <person name="Grigoriev I.V."/>
            <person name="Rokhsar D.S."/>
            <person name="Boore J.L."/>
        </authorList>
    </citation>
    <scope>NUCLEOTIDE SEQUENCE [LARGE SCALE GENOMIC DNA]</scope>
    <source>
        <strain evidence="2 3">P6497</strain>
    </source>
</reference>
<dbReference type="Gene3D" id="3.40.50.2300">
    <property type="match status" value="1"/>
</dbReference>
<dbReference type="GeneID" id="20648283"/>
<evidence type="ECO:0000313" key="2">
    <source>
        <dbReference type="EMBL" id="EGZ05296.1"/>
    </source>
</evidence>
<organism evidence="2 3">
    <name type="scientific">Phytophthora sojae (strain P6497)</name>
    <name type="common">Soybean stem and root rot agent</name>
    <name type="synonym">Phytophthora megasperma f. sp. glycines</name>
    <dbReference type="NCBI Taxonomy" id="1094619"/>
    <lineage>
        <taxon>Eukaryota</taxon>
        <taxon>Sar</taxon>
        <taxon>Stramenopiles</taxon>
        <taxon>Oomycota</taxon>
        <taxon>Peronosporomycetes</taxon>
        <taxon>Peronosporales</taxon>
        <taxon>Peronosporaceae</taxon>
        <taxon>Phytophthora</taxon>
    </lineage>
</organism>
<dbReference type="GO" id="GO:0003676">
    <property type="term" value="F:nucleic acid binding"/>
    <property type="evidence" value="ECO:0007669"/>
    <property type="project" value="InterPro"/>
</dbReference>
<dbReference type="AlphaFoldDB" id="G5AGL6"/>
<name>G5AGL6_PHYSP</name>
<evidence type="ECO:0000259" key="1">
    <source>
        <dbReference type="Pfam" id="PF02171"/>
    </source>
</evidence>
<feature type="domain" description="Piwi" evidence="1">
    <location>
        <begin position="3"/>
        <end position="70"/>
    </location>
</feature>
<dbReference type="InParanoid" id="G5AGL6"/>
<gene>
    <name evidence="2" type="ORF">PHYSODRAFT_342458</name>
</gene>
<keyword evidence="3" id="KW-1185">Reference proteome</keyword>
<accession>G5AGL6</accession>
<dbReference type="PANTHER" id="PTHR22891">
    <property type="entry name" value="EUKARYOTIC TRANSLATION INITIATION FACTOR 2C"/>
    <property type="match status" value="1"/>
</dbReference>
<dbReference type="KEGG" id="psoj:PHYSODRAFT_342458"/>
<dbReference type="STRING" id="1094619.G5AGL6"/>
<sequence>MTDTVLGGSCQCVASENLRNANPAFCANVCLKLNMLMDGVNAVLRDQLPLLSVPPTIIIGADLDHPWAPSRRSQQASGDIQKLPNMLRELFHVYYDRTKREPDHAEDRALRKAFKMIANFYSPLITDNVGPGTVVESGVLDPHRFDFFSVRPQQPPGDKQTYDWNNLMAEPLRIGI</sequence>
<dbReference type="InterPro" id="IPR003165">
    <property type="entry name" value="Piwi"/>
</dbReference>
<proteinExistence type="predicted"/>
<dbReference type="SUPFAM" id="SSF53098">
    <property type="entry name" value="Ribonuclease H-like"/>
    <property type="match status" value="1"/>
</dbReference>
<dbReference type="InterPro" id="IPR012337">
    <property type="entry name" value="RNaseH-like_sf"/>
</dbReference>
<dbReference type="Proteomes" id="UP000002640">
    <property type="component" value="Unassembled WGS sequence"/>
</dbReference>
<evidence type="ECO:0000313" key="3">
    <source>
        <dbReference type="Proteomes" id="UP000002640"/>
    </source>
</evidence>